<accession>A0A2T7G800</accession>
<dbReference type="Proteomes" id="UP000244446">
    <property type="component" value="Unassembled WGS sequence"/>
</dbReference>
<dbReference type="Gene3D" id="3.40.190.290">
    <property type="match status" value="1"/>
</dbReference>
<dbReference type="GO" id="GO:0003700">
    <property type="term" value="F:DNA-binding transcription factor activity"/>
    <property type="evidence" value="ECO:0007669"/>
    <property type="project" value="InterPro"/>
</dbReference>
<dbReference type="Pfam" id="PF00126">
    <property type="entry name" value="HTH_1"/>
    <property type="match status" value="1"/>
</dbReference>
<organism evidence="6 7">
    <name type="scientific">Pelagivirga sediminicola</name>
    <dbReference type="NCBI Taxonomy" id="2170575"/>
    <lineage>
        <taxon>Bacteria</taxon>
        <taxon>Pseudomonadati</taxon>
        <taxon>Pseudomonadota</taxon>
        <taxon>Alphaproteobacteria</taxon>
        <taxon>Rhodobacterales</taxon>
        <taxon>Paracoccaceae</taxon>
        <taxon>Pelagivirga</taxon>
    </lineage>
</organism>
<proteinExistence type="inferred from homology"/>
<dbReference type="PANTHER" id="PTHR30427">
    <property type="entry name" value="TRANSCRIPTIONAL ACTIVATOR PROTEIN LYSR"/>
    <property type="match status" value="1"/>
</dbReference>
<keyword evidence="3" id="KW-0238">DNA-binding</keyword>
<evidence type="ECO:0000256" key="1">
    <source>
        <dbReference type="ARBA" id="ARBA00009437"/>
    </source>
</evidence>
<reference evidence="6 7" key="1">
    <citation type="submission" date="2018-04" db="EMBL/GenBank/DDBJ databases">
        <title>Pelagivirga bohaiensis gen. nov., sp. nov., a bacterium isolated from the Bohai Sea.</title>
        <authorList>
            <person name="Ji X."/>
        </authorList>
    </citation>
    <scope>NUCLEOTIDE SEQUENCE [LARGE SCALE GENOMIC DNA]</scope>
    <source>
        <strain evidence="6 7">BH-SD19</strain>
    </source>
</reference>
<evidence type="ECO:0000313" key="7">
    <source>
        <dbReference type="Proteomes" id="UP000244446"/>
    </source>
</evidence>
<dbReference type="Pfam" id="PF03466">
    <property type="entry name" value="LysR_substrate"/>
    <property type="match status" value="1"/>
</dbReference>
<keyword evidence="7" id="KW-1185">Reference proteome</keyword>
<dbReference type="InterPro" id="IPR036388">
    <property type="entry name" value="WH-like_DNA-bd_sf"/>
</dbReference>
<dbReference type="GO" id="GO:0010628">
    <property type="term" value="P:positive regulation of gene expression"/>
    <property type="evidence" value="ECO:0007669"/>
    <property type="project" value="TreeGrafter"/>
</dbReference>
<dbReference type="AlphaFoldDB" id="A0A2T7G800"/>
<dbReference type="SUPFAM" id="SSF46785">
    <property type="entry name" value="Winged helix' DNA-binding domain"/>
    <property type="match status" value="1"/>
</dbReference>
<dbReference type="PRINTS" id="PR00039">
    <property type="entry name" value="HTHLYSR"/>
</dbReference>
<dbReference type="GO" id="GO:0043565">
    <property type="term" value="F:sequence-specific DNA binding"/>
    <property type="evidence" value="ECO:0007669"/>
    <property type="project" value="TreeGrafter"/>
</dbReference>
<dbReference type="InterPro" id="IPR036390">
    <property type="entry name" value="WH_DNA-bd_sf"/>
</dbReference>
<name>A0A2T7G800_9RHOB</name>
<dbReference type="EMBL" id="QCYH01000003">
    <property type="protein sequence ID" value="PVA10540.1"/>
    <property type="molecule type" value="Genomic_DNA"/>
</dbReference>
<dbReference type="OrthoDB" id="8479870at2"/>
<gene>
    <name evidence="6" type="ORF">DC366_06425</name>
</gene>
<protein>
    <recommendedName>
        <fullName evidence="5">HTH lysR-type domain-containing protein</fullName>
    </recommendedName>
</protein>
<evidence type="ECO:0000256" key="4">
    <source>
        <dbReference type="ARBA" id="ARBA00023163"/>
    </source>
</evidence>
<dbReference type="Gene3D" id="1.10.10.10">
    <property type="entry name" value="Winged helix-like DNA-binding domain superfamily/Winged helix DNA-binding domain"/>
    <property type="match status" value="1"/>
</dbReference>
<evidence type="ECO:0000256" key="3">
    <source>
        <dbReference type="ARBA" id="ARBA00023125"/>
    </source>
</evidence>
<evidence type="ECO:0000256" key="2">
    <source>
        <dbReference type="ARBA" id="ARBA00023015"/>
    </source>
</evidence>
<dbReference type="PANTHER" id="PTHR30427:SF1">
    <property type="entry name" value="TRANSCRIPTIONAL ACTIVATOR PROTEIN LYSR"/>
    <property type="match status" value="1"/>
</dbReference>
<feature type="domain" description="HTH lysR-type" evidence="5">
    <location>
        <begin position="2"/>
        <end position="59"/>
    </location>
</feature>
<evidence type="ECO:0000259" key="5">
    <source>
        <dbReference type="PROSITE" id="PS50931"/>
    </source>
</evidence>
<dbReference type="InterPro" id="IPR000847">
    <property type="entry name" value="LysR_HTH_N"/>
</dbReference>
<dbReference type="PROSITE" id="PS50931">
    <property type="entry name" value="HTH_LYSR"/>
    <property type="match status" value="1"/>
</dbReference>
<dbReference type="SUPFAM" id="SSF53850">
    <property type="entry name" value="Periplasmic binding protein-like II"/>
    <property type="match status" value="1"/>
</dbReference>
<keyword evidence="4" id="KW-0804">Transcription</keyword>
<dbReference type="InterPro" id="IPR005119">
    <property type="entry name" value="LysR_subst-bd"/>
</dbReference>
<dbReference type="RefSeq" id="WP_108691400.1">
    <property type="nucleotide sequence ID" value="NZ_QCYH01000003.1"/>
</dbReference>
<evidence type="ECO:0000313" key="6">
    <source>
        <dbReference type="EMBL" id="PVA10540.1"/>
    </source>
</evidence>
<sequence length="301" mass="32913">MINARQLEVLCAVIEVGTTAKAAELLSVSQPAVSNMVRHIETLAGFALFERERGRLIPTPEARHIAQEAQHLFMQQRRVSSIIDELRDGTTGRLSIVATPSLGQIVLPPVLASFLEDRPHLNVSVDLGHTDQIANRLVSGQADLGLSISQPSHSALTVKPIAQGQLLCVCPEGHEIALSQVVDIGDLSHTRHISYSAETPLGRLIDSEFFRRGLRRRYFLEVRHTIAALEMVRSGIGVALVDSFALAGRDLKGIAIRPVAPAMPLKAHSATSNLFPTSRVAMEFQSFFRRHVADHLQDVLA</sequence>
<comment type="caution">
    <text evidence="6">The sequence shown here is derived from an EMBL/GenBank/DDBJ whole genome shotgun (WGS) entry which is preliminary data.</text>
</comment>
<comment type="similarity">
    <text evidence="1">Belongs to the LysR transcriptional regulatory family.</text>
</comment>
<keyword evidence="2" id="KW-0805">Transcription regulation</keyword>